<evidence type="ECO:0000256" key="8">
    <source>
        <dbReference type="ARBA" id="ARBA00022741"/>
    </source>
</evidence>
<dbReference type="Proteomes" id="UP001179280">
    <property type="component" value="Unassembled WGS sequence"/>
</dbReference>
<evidence type="ECO:0000256" key="1">
    <source>
        <dbReference type="ARBA" id="ARBA00000085"/>
    </source>
</evidence>
<organism evidence="16 17">
    <name type="scientific">Shouchella xiaoxiensis</name>
    <dbReference type="NCBI Taxonomy" id="766895"/>
    <lineage>
        <taxon>Bacteria</taxon>
        <taxon>Bacillati</taxon>
        <taxon>Bacillota</taxon>
        <taxon>Bacilli</taxon>
        <taxon>Bacillales</taxon>
        <taxon>Bacillaceae</taxon>
        <taxon>Shouchella</taxon>
    </lineage>
</organism>
<keyword evidence="7 14" id="KW-0812">Transmembrane</keyword>
<dbReference type="InterPro" id="IPR003594">
    <property type="entry name" value="HATPase_dom"/>
</dbReference>
<dbReference type="SUPFAM" id="SSF55874">
    <property type="entry name" value="ATPase domain of HSP90 chaperone/DNA topoisomerase II/histidine kinase"/>
    <property type="match status" value="1"/>
</dbReference>
<dbReference type="PRINTS" id="PR00344">
    <property type="entry name" value="BCTRLSENSOR"/>
</dbReference>
<keyword evidence="4" id="KW-1003">Cell membrane</keyword>
<dbReference type="EC" id="2.7.13.3" evidence="3"/>
<keyword evidence="6 16" id="KW-0808">Transferase</keyword>
<evidence type="ECO:0000256" key="6">
    <source>
        <dbReference type="ARBA" id="ARBA00022679"/>
    </source>
</evidence>
<evidence type="ECO:0000256" key="12">
    <source>
        <dbReference type="ARBA" id="ARBA00023012"/>
    </source>
</evidence>
<keyword evidence="8" id="KW-0547">Nucleotide-binding</keyword>
<name>A0ABS2SW03_9BACI</name>
<dbReference type="PANTHER" id="PTHR45453">
    <property type="entry name" value="PHOSPHATE REGULON SENSOR PROTEIN PHOR"/>
    <property type="match status" value="1"/>
</dbReference>
<dbReference type="InterPro" id="IPR050351">
    <property type="entry name" value="BphY/WalK/GraS-like"/>
</dbReference>
<proteinExistence type="predicted"/>
<evidence type="ECO:0000256" key="14">
    <source>
        <dbReference type="SAM" id="Phobius"/>
    </source>
</evidence>
<evidence type="ECO:0000313" key="17">
    <source>
        <dbReference type="Proteomes" id="UP001179280"/>
    </source>
</evidence>
<evidence type="ECO:0000256" key="2">
    <source>
        <dbReference type="ARBA" id="ARBA00004651"/>
    </source>
</evidence>
<keyword evidence="9 16" id="KW-0418">Kinase</keyword>
<dbReference type="Pfam" id="PF02518">
    <property type="entry name" value="HATPase_c"/>
    <property type="match status" value="1"/>
</dbReference>
<dbReference type="InterPro" id="IPR005467">
    <property type="entry name" value="His_kinase_dom"/>
</dbReference>
<evidence type="ECO:0000256" key="3">
    <source>
        <dbReference type="ARBA" id="ARBA00012438"/>
    </source>
</evidence>
<evidence type="ECO:0000313" key="16">
    <source>
        <dbReference type="EMBL" id="MBM7839683.1"/>
    </source>
</evidence>
<keyword evidence="13 14" id="KW-0472">Membrane</keyword>
<dbReference type="RefSeq" id="WP_204466871.1">
    <property type="nucleotide sequence ID" value="NZ_JAFBCV010000009.1"/>
</dbReference>
<feature type="transmembrane region" description="Helical" evidence="14">
    <location>
        <begin position="35"/>
        <end position="55"/>
    </location>
</feature>
<accession>A0ABS2SW03</accession>
<feature type="transmembrane region" description="Helical" evidence="14">
    <location>
        <begin position="12"/>
        <end position="29"/>
    </location>
</feature>
<dbReference type="InterPro" id="IPR036890">
    <property type="entry name" value="HATPase_C_sf"/>
</dbReference>
<gene>
    <name evidence="16" type="ORF">JOC54_002963</name>
</gene>
<comment type="caution">
    <text evidence="16">The sequence shown here is derived from an EMBL/GenBank/DDBJ whole genome shotgun (WGS) entry which is preliminary data.</text>
</comment>
<keyword evidence="12" id="KW-0902">Two-component regulatory system</keyword>
<evidence type="ECO:0000256" key="10">
    <source>
        <dbReference type="ARBA" id="ARBA00022840"/>
    </source>
</evidence>
<evidence type="ECO:0000256" key="4">
    <source>
        <dbReference type="ARBA" id="ARBA00022475"/>
    </source>
</evidence>
<dbReference type="InterPro" id="IPR003661">
    <property type="entry name" value="HisK_dim/P_dom"/>
</dbReference>
<feature type="domain" description="Histidine kinase" evidence="15">
    <location>
        <begin position="121"/>
        <end position="326"/>
    </location>
</feature>
<dbReference type="PANTHER" id="PTHR45453:SF2">
    <property type="entry name" value="HISTIDINE KINASE"/>
    <property type="match status" value="1"/>
</dbReference>
<comment type="subcellular location">
    <subcellularLocation>
        <location evidence="2">Cell membrane</location>
        <topology evidence="2">Multi-pass membrane protein</topology>
    </subcellularLocation>
</comment>
<dbReference type="SMART" id="SM00388">
    <property type="entry name" value="HisKA"/>
    <property type="match status" value="1"/>
</dbReference>
<dbReference type="InterPro" id="IPR004358">
    <property type="entry name" value="Sig_transdc_His_kin-like_C"/>
</dbReference>
<keyword evidence="11 14" id="KW-1133">Transmembrane helix</keyword>
<evidence type="ECO:0000256" key="13">
    <source>
        <dbReference type="ARBA" id="ARBA00023136"/>
    </source>
</evidence>
<evidence type="ECO:0000256" key="7">
    <source>
        <dbReference type="ARBA" id="ARBA00022692"/>
    </source>
</evidence>
<evidence type="ECO:0000256" key="5">
    <source>
        <dbReference type="ARBA" id="ARBA00022553"/>
    </source>
</evidence>
<dbReference type="Gene3D" id="3.30.565.10">
    <property type="entry name" value="Histidine kinase-like ATPase, C-terminal domain"/>
    <property type="match status" value="1"/>
</dbReference>
<protein>
    <recommendedName>
        <fullName evidence="3">histidine kinase</fullName>
        <ecNumber evidence="3">2.7.13.3</ecNumber>
    </recommendedName>
</protein>
<dbReference type="EMBL" id="JAFBCV010000009">
    <property type="protein sequence ID" value="MBM7839683.1"/>
    <property type="molecule type" value="Genomic_DNA"/>
</dbReference>
<reference evidence="16" key="1">
    <citation type="submission" date="2021-01" db="EMBL/GenBank/DDBJ databases">
        <title>Genomic Encyclopedia of Type Strains, Phase IV (KMG-IV): sequencing the most valuable type-strain genomes for metagenomic binning, comparative biology and taxonomic classification.</title>
        <authorList>
            <person name="Goeker M."/>
        </authorList>
    </citation>
    <scope>NUCLEOTIDE SEQUENCE</scope>
    <source>
        <strain evidence="16">DSM 21943</strain>
    </source>
</reference>
<dbReference type="GO" id="GO:0004673">
    <property type="term" value="F:protein histidine kinase activity"/>
    <property type="evidence" value="ECO:0007669"/>
    <property type="project" value="UniProtKB-EC"/>
</dbReference>
<keyword evidence="10" id="KW-0067">ATP-binding</keyword>
<keyword evidence="17" id="KW-1185">Reference proteome</keyword>
<dbReference type="SMART" id="SM00387">
    <property type="entry name" value="HATPase_c"/>
    <property type="match status" value="1"/>
</dbReference>
<evidence type="ECO:0000259" key="15">
    <source>
        <dbReference type="PROSITE" id="PS50109"/>
    </source>
</evidence>
<keyword evidence="5" id="KW-0597">Phosphoprotein</keyword>
<comment type="catalytic activity">
    <reaction evidence="1">
        <text>ATP + protein L-histidine = ADP + protein N-phospho-L-histidine.</text>
        <dbReference type="EC" id="2.7.13.3"/>
    </reaction>
</comment>
<dbReference type="PROSITE" id="PS50109">
    <property type="entry name" value="HIS_KIN"/>
    <property type="match status" value="1"/>
</dbReference>
<sequence length="334" mass="38621">MIGTFLKERLSWIGFVFFIHGVILLVGYLDTTLPFRSILYPLLLTAVCFLLFLVFRYRKETAYYEALKDINQSDDLLQLPHSHSPFEDIVAGTMSDQRTVLVKRYMEKERLMDNEKDELLAWIHEVKTPLTTMGLVIDRLEDRQLRETIHYEWMRIHLLLDQQLYQKRMAFIENDLFIETVDLLSLLHTEIKSFQTWCVQKGIGIQLDLVEEKVTSDAKWLSFLLRQILSNAIKYSSQGEIVIRSSELNGQVVVTIQDEGIGIEAKDLIRIKEKGFTSTTHHQEQAASGMGLYLADKVAEALHMELLIESEVKRGTTITLVFPNRNSFSSVQSM</sequence>
<evidence type="ECO:0000256" key="11">
    <source>
        <dbReference type="ARBA" id="ARBA00022989"/>
    </source>
</evidence>
<evidence type="ECO:0000256" key="9">
    <source>
        <dbReference type="ARBA" id="ARBA00022777"/>
    </source>
</evidence>